<organism evidence="3 4">
    <name type="scientific">Spirosoma fluviale</name>
    <dbReference type="NCBI Taxonomy" id="1597977"/>
    <lineage>
        <taxon>Bacteria</taxon>
        <taxon>Pseudomonadati</taxon>
        <taxon>Bacteroidota</taxon>
        <taxon>Cytophagia</taxon>
        <taxon>Cytophagales</taxon>
        <taxon>Cytophagaceae</taxon>
        <taxon>Spirosoma</taxon>
    </lineage>
</organism>
<evidence type="ECO:0000256" key="1">
    <source>
        <dbReference type="SAM" id="MobiDB-lite"/>
    </source>
</evidence>
<dbReference type="GO" id="GO:0042834">
    <property type="term" value="F:peptidoglycan binding"/>
    <property type="evidence" value="ECO:0007669"/>
    <property type="project" value="InterPro"/>
</dbReference>
<dbReference type="EMBL" id="OCNH01000002">
    <property type="protein sequence ID" value="SOD88039.1"/>
    <property type="molecule type" value="Genomic_DNA"/>
</dbReference>
<gene>
    <name evidence="3" type="ORF">SAMN06269250_2467</name>
</gene>
<dbReference type="SUPFAM" id="SSF159888">
    <property type="entry name" value="YdhG-like"/>
    <property type="match status" value="1"/>
</dbReference>
<evidence type="ECO:0000259" key="2">
    <source>
        <dbReference type="Pfam" id="PF05036"/>
    </source>
</evidence>
<sequence length="227" mass="25860">MPKINQNRGGLHRVAQRLGYYNDKKVIFVSYKRLVMKGKLGGILVLGLLMMGCASNRSVTSGRSTVDYNSYNEDLSSVRPVYRPTSVSSGKVTTPIPTTTPVPTARKPENRKPAAPIEAMHINRRLDMVLDTIAAQNRSIRYAPGFRIQVYVGTQRQEVDAMRQLITQNFPELSPYLSYNQPTYRLKIGDFMRRMDAERYYALVKRMIDSAQLQPDKVDIRRSLSIK</sequence>
<dbReference type="Proteomes" id="UP000219452">
    <property type="component" value="Unassembled WGS sequence"/>
</dbReference>
<accession>A0A286FYN4</accession>
<dbReference type="AlphaFoldDB" id="A0A286FYN4"/>
<name>A0A286FYN4_9BACT</name>
<proteinExistence type="predicted"/>
<dbReference type="Pfam" id="PF05036">
    <property type="entry name" value="SPOR"/>
    <property type="match status" value="1"/>
</dbReference>
<feature type="region of interest" description="Disordered" evidence="1">
    <location>
        <begin position="82"/>
        <end position="112"/>
    </location>
</feature>
<reference evidence="4" key="1">
    <citation type="submission" date="2017-09" db="EMBL/GenBank/DDBJ databases">
        <authorList>
            <person name="Varghese N."/>
            <person name="Submissions S."/>
        </authorList>
    </citation>
    <scope>NUCLEOTIDE SEQUENCE [LARGE SCALE GENOMIC DNA]</scope>
    <source>
        <strain evidence="4">DSM 29961</strain>
    </source>
</reference>
<feature type="compositionally biased region" description="Low complexity" evidence="1">
    <location>
        <begin position="92"/>
        <end position="104"/>
    </location>
</feature>
<evidence type="ECO:0000313" key="4">
    <source>
        <dbReference type="Proteomes" id="UP000219452"/>
    </source>
</evidence>
<protein>
    <submittedName>
        <fullName evidence="3">Sporulation related domain-containing protein</fullName>
    </submittedName>
</protein>
<dbReference type="InterPro" id="IPR007730">
    <property type="entry name" value="SPOR-like_dom"/>
</dbReference>
<keyword evidence="4" id="KW-1185">Reference proteome</keyword>
<evidence type="ECO:0000313" key="3">
    <source>
        <dbReference type="EMBL" id="SOD88039.1"/>
    </source>
</evidence>
<feature type="domain" description="SPOR" evidence="2">
    <location>
        <begin position="145"/>
        <end position="205"/>
    </location>
</feature>